<dbReference type="GO" id="GO:0008652">
    <property type="term" value="P:amino acid biosynthetic process"/>
    <property type="evidence" value="ECO:0007669"/>
    <property type="project" value="UniProtKB-KW"/>
</dbReference>
<comment type="cofactor">
    <cofactor evidence="11">
        <name>Mg(2+)</name>
        <dbReference type="ChEBI" id="CHEBI:18420"/>
    </cofactor>
    <text evidence="11">Binds 1 Mg(2+) ion per subunit.</text>
</comment>
<dbReference type="CDD" id="cd00464">
    <property type="entry name" value="SK"/>
    <property type="match status" value="1"/>
</dbReference>
<feature type="binding site" evidence="11">
    <location>
        <position position="24"/>
    </location>
    <ligand>
        <name>substrate</name>
    </ligand>
</feature>
<dbReference type="EMBL" id="PISD01000037">
    <property type="protein sequence ID" value="PKG27729.1"/>
    <property type="molecule type" value="Genomic_DNA"/>
</dbReference>
<keyword evidence="8 11" id="KW-0067">ATP-binding</keyword>
<dbReference type="HAMAP" id="MF_00109">
    <property type="entry name" value="Shikimate_kinase"/>
    <property type="match status" value="1"/>
</dbReference>
<evidence type="ECO:0000256" key="3">
    <source>
        <dbReference type="ARBA" id="ARBA00012154"/>
    </source>
</evidence>
<keyword evidence="6 11" id="KW-0547">Nucleotide-binding</keyword>
<evidence type="ECO:0000256" key="6">
    <source>
        <dbReference type="ARBA" id="ARBA00022741"/>
    </source>
</evidence>
<comment type="caution">
    <text evidence="12">The sequence shown here is derived from an EMBL/GenBank/DDBJ whole genome shotgun (WGS) entry which is preliminary data.</text>
</comment>
<evidence type="ECO:0000256" key="11">
    <source>
        <dbReference type="HAMAP-Rule" id="MF_00109"/>
    </source>
</evidence>
<evidence type="ECO:0000256" key="10">
    <source>
        <dbReference type="ARBA" id="ARBA00048567"/>
    </source>
</evidence>
<keyword evidence="7 11" id="KW-0418">Kinase</keyword>
<keyword evidence="4 11" id="KW-0028">Amino-acid biosynthesis</keyword>
<keyword evidence="13" id="KW-1185">Reference proteome</keyword>
<feature type="binding site" evidence="11">
    <location>
        <position position="48"/>
    </location>
    <ligand>
        <name>substrate</name>
    </ligand>
</feature>
<dbReference type="GO" id="GO:0009073">
    <property type="term" value="P:aromatic amino acid family biosynthetic process"/>
    <property type="evidence" value="ECO:0007669"/>
    <property type="project" value="UniProtKB-KW"/>
</dbReference>
<protein>
    <recommendedName>
        <fullName evidence="3 11">Shikimate kinase</fullName>
        <shortName evidence="11">SK</shortName>
        <ecNumber evidence="3 11">2.7.1.71</ecNumber>
    </recommendedName>
</protein>
<feature type="binding site" evidence="11">
    <location>
        <position position="70"/>
    </location>
    <ligand>
        <name>substrate</name>
    </ligand>
</feature>
<keyword evidence="11" id="KW-0963">Cytoplasm</keyword>
<comment type="pathway">
    <text evidence="1 11">Metabolic intermediate biosynthesis; chorismate biosynthesis; chorismate from D-erythrose 4-phosphate and phosphoenolpyruvate: step 5/7.</text>
</comment>
<evidence type="ECO:0000256" key="7">
    <source>
        <dbReference type="ARBA" id="ARBA00022777"/>
    </source>
</evidence>
<comment type="caution">
    <text evidence="11">Lacks conserved residue(s) required for the propagation of feature annotation.</text>
</comment>
<feature type="binding site" evidence="11">
    <location>
        <position position="109"/>
    </location>
    <ligand>
        <name>ATP</name>
        <dbReference type="ChEBI" id="CHEBI:30616"/>
    </ligand>
</feature>
<dbReference type="GO" id="GO:0005524">
    <property type="term" value="F:ATP binding"/>
    <property type="evidence" value="ECO:0007669"/>
    <property type="project" value="UniProtKB-UniRule"/>
</dbReference>
<dbReference type="InterPro" id="IPR031322">
    <property type="entry name" value="Shikimate/glucono_kinase"/>
</dbReference>
<dbReference type="PANTHER" id="PTHR21087:SF16">
    <property type="entry name" value="SHIKIMATE KINASE 1, CHLOROPLASTIC"/>
    <property type="match status" value="1"/>
</dbReference>
<evidence type="ECO:0000256" key="9">
    <source>
        <dbReference type="ARBA" id="ARBA00023141"/>
    </source>
</evidence>
<dbReference type="GO" id="GO:0004765">
    <property type="term" value="F:shikimate kinase activity"/>
    <property type="evidence" value="ECO:0007669"/>
    <property type="project" value="UniProtKB-UniRule"/>
</dbReference>
<evidence type="ECO:0000256" key="2">
    <source>
        <dbReference type="ARBA" id="ARBA00006997"/>
    </source>
</evidence>
<dbReference type="InterPro" id="IPR000623">
    <property type="entry name" value="Shikimate_kinase/TSH1"/>
</dbReference>
<dbReference type="PROSITE" id="PS01128">
    <property type="entry name" value="SHIKIMATE_KINASE"/>
    <property type="match status" value="1"/>
</dbReference>
<keyword evidence="11" id="KW-0479">Metal-binding</keyword>
<keyword evidence="11" id="KW-0460">Magnesium</keyword>
<keyword evidence="5 11" id="KW-0808">Transferase</keyword>
<dbReference type="UniPathway" id="UPA00053">
    <property type="reaction ID" value="UER00088"/>
</dbReference>
<feature type="binding site" evidence="11">
    <location>
        <position position="127"/>
    </location>
    <ligand>
        <name>substrate</name>
    </ligand>
</feature>
<dbReference type="Pfam" id="PF01202">
    <property type="entry name" value="SKI"/>
    <property type="match status" value="1"/>
</dbReference>
<dbReference type="SUPFAM" id="SSF52540">
    <property type="entry name" value="P-loop containing nucleoside triphosphate hydrolases"/>
    <property type="match status" value="1"/>
</dbReference>
<sequence length="160" mass="18637">MGVGKTSIGKYLAEVLNWEFIDTDEIIENDFNMPTSSIFKEFGENAFREKEKEVIEQISMKQHKIISVGGGAFLQKANREACLNRCRVVLLELSWLAWQERYPLIIDTRPVLQKRTMNEIQDLYNERKEIYAEHHYRITIDGLTIEQASEKILITINDGN</sequence>
<organism evidence="12 13">
    <name type="scientific">Cytobacillus horneckiae</name>
    <dbReference type="NCBI Taxonomy" id="549687"/>
    <lineage>
        <taxon>Bacteria</taxon>
        <taxon>Bacillati</taxon>
        <taxon>Bacillota</taxon>
        <taxon>Bacilli</taxon>
        <taxon>Bacillales</taxon>
        <taxon>Bacillaceae</taxon>
        <taxon>Cytobacillus</taxon>
    </lineage>
</organism>
<dbReference type="AlphaFoldDB" id="A0A2N0ZDZ2"/>
<comment type="subcellular location">
    <subcellularLocation>
        <location evidence="11">Cytoplasm</location>
    </subcellularLocation>
</comment>
<proteinExistence type="inferred from homology"/>
<accession>A0A2N0ZDZ2</accession>
<dbReference type="GO" id="GO:0009423">
    <property type="term" value="P:chorismate biosynthetic process"/>
    <property type="evidence" value="ECO:0007669"/>
    <property type="project" value="UniProtKB-UniRule"/>
</dbReference>
<comment type="function">
    <text evidence="11">Catalyzes the specific phosphorylation of the 3-hydroxyl group of shikimic acid using ATP as a cosubstrate.</text>
</comment>
<comment type="subunit">
    <text evidence="11">Monomer.</text>
</comment>
<comment type="catalytic activity">
    <reaction evidence="10 11">
        <text>shikimate + ATP = 3-phosphoshikimate + ADP + H(+)</text>
        <dbReference type="Rhea" id="RHEA:13121"/>
        <dbReference type="ChEBI" id="CHEBI:15378"/>
        <dbReference type="ChEBI" id="CHEBI:30616"/>
        <dbReference type="ChEBI" id="CHEBI:36208"/>
        <dbReference type="ChEBI" id="CHEBI:145989"/>
        <dbReference type="ChEBI" id="CHEBI:456216"/>
        <dbReference type="EC" id="2.7.1.71"/>
    </reaction>
</comment>
<evidence type="ECO:0000256" key="1">
    <source>
        <dbReference type="ARBA" id="ARBA00004842"/>
    </source>
</evidence>
<dbReference type="PRINTS" id="PR01100">
    <property type="entry name" value="SHIKIMTKNASE"/>
</dbReference>
<gene>
    <name evidence="11" type="primary">aroK</name>
    <name evidence="12" type="ORF">CWS20_17355</name>
</gene>
<name>A0A2N0ZDZ2_9BACI</name>
<dbReference type="InterPro" id="IPR027417">
    <property type="entry name" value="P-loop_NTPase"/>
</dbReference>
<dbReference type="Proteomes" id="UP000233343">
    <property type="component" value="Unassembled WGS sequence"/>
</dbReference>
<dbReference type="GO" id="GO:0000287">
    <property type="term" value="F:magnesium ion binding"/>
    <property type="evidence" value="ECO:0007669"/>
    <property type="project" value="UniProtKB-UniRule"/>
</dbReference>
<dbReference type="InterPro" id="IPR023000">
    <property type="entry name" value="Shikimate_kinase_CS"/>
</dbReference>
<dbReference type="Gene3D" id="3.40.50.300">
    <property type="entry name" value="P-loop containing nucleotide triphosphate hydrolases"/>
    <property type="match status" value="1"/>
</dbReference>
<evidence type="ECO:0000256" key="5">
    <source>
        <dbReference type="ARBA" id="ARBA00022679"/>
    </source>
</evidence>
<keyword evidence="9 11" id="KW-0057">Aromatic amino acid biosynthesis</keyword>
<feature type="binding site" evidence="11">
    <location>
        <begin position="2"/>
        <end position="7"/>
    </location>
    <ligand>
        <name>ATP</name>
        <dbReference type="ChEBI" id="CHEBI:30616"/>
    </ligand>
</feature>
<evidence type="ECO:0000256" key="8">
    <source>
        <dbReference type="ARBA" id="ARBA00022840"/>
    </source>
</evidence>
<comment type="similarity">
    <text evidence="2 11">Belongs to the shikimate kinase family.</text>
</comment>
<evidence type="ECO:0000256" key="4">
    <source>
        <dbReference type="ARBA" id="ARBA00022605"/>
    </source>
</evidence>
<reference evidence="12 13" key="1">
    <citation type="journal article" date="2010" name="Int. J. Syst. Evol. Microbiol.">
        <title>Bacillus horneckiae sp. nov., isolated from a spacecraft-assembly clean room.</title>
        <authorList>
            <person name="Vaishampayan P."/>
            <person name="Probst A."/>
            <person name="Krishnamurthi S."/>
            <person name="Ghosh S."/>
            <person name="Osman S."/>
            <person name="McDowall A."/>
            <person name="Ruckmani A."/>
            <person name="Mayilraj S."/>
            <person name="Venkateswaran K."/>
        </authorList>
    </citation>
    <scope>NUCLEOTIDE SEQUENCE [LARGE SCALE GENOMIC DNA]</scope>
    <source>
        <strain evidence="13">1PO1SC</strain>
    </source>
</reference>
<dbReference type="GO" id="GO:0005829">
    <property type="term" value="C:cytosol"/>
    <property type="evidence" value="ECO:0007669"/>
    <property type="project" value="TreeGrafter"/>
</dbReference>
<dbReference type="PANTHER" id="PTHR21087">
    <property type="entry name" value="SHIKIMATE KINASE"/>
    <property type="match status" value="1"/>
</dbReference>
<dbReference type="EC" id="2.7.1.71" evidence="3 11"/>
<evidence type="ECO:0000313" key="12">
    <source>
        <dbReference type="EMBL" id="PKG27729.1"/>
    </source>
</evidence>
<evidence type="ECO:0000313" key="13">
    <source>
        <dbReference type="Proteomes" id="UP000233343"/>
    </source>
</evidence>
<feature type="binding site" evidence="11">
    <location>
        <position position="6"/>
    </location>
    <ligand>
        <name>Mg(2+)</name>
        <dbReference type="ChEBI" id="CHEBI:18420"/>
    </ligand>
</feature>